<evidence type="ECO:0000256" key="1">
    <source>
        <dbReference type="SAM" id="MobiDB-lite"/>
    </source>
</evidence>
<feature type="region of interest" description="Disordered" evidence="1">
    <location>
        <begin position="1"/>
        <end position="33"/>
    </location>
</feature>
<keyword evidence="3" id="KW-1185">Reference proteome</keyword>
<organism evidence="2 3">
    <name type="scientific">Striga asiatica</name>
    <name type="common">Asiatic witchweed</name>
    <name type="synonym">Buchnera asiatica</name>
    <dbReference type="NCBI Taxonomy" id="4170"/>
    <lineage>
        <taxon>Eukaryota</taxon>
        <taxon>Viridiplantae</taxon>
        <taxon>Streptophyta</taxon>
        <taxon>Embryophyta</taxon>
        <taxon>Tracheophyta</taxon>
        <taxon>Spermatophyta</taxon>
        <taxon>Magnoliopsida</taxon>
        <taxon>eudicotyledons</taxon>
        <taxon>Gunneridae</taxon>
        <taxon>Pentapetalae</taxon>
        <taxon>asterids</taxon>
        <taxon>lamiids</taxon>
        <taxon>Lamiales</taxon>
        <taxon>Orobanchaceae</taxon>
        <taxon>Buchnereae</taxon>
        <taxon>Striga</taxon>
    </lineage>
</organism>
<evidence type="ECO:0000313" key="2">
    <source>
        <dbReference type="EMBL" id="GER26071.1"/>
    </source>
</evidence>
<dbReference type="AlphaFoldDB" id="A0A5A7P0J7"/>
<comment type="caution">
    <text evidence="2">The sequence shown here is derived from an EMBL/GenBank/DDBJ whole genome shotgun (WGS) entry which is preliminary data.</text>
</comment>
<dbReference type="Proteomes" id="UP000325081">
    <property type="component" value="Unassembled WGS sequence"/>
</dbReference>
<keyword evidence="2" id="KW-0067">ATP-binding</keyword>
<keyword evidence="2" id="KW-0547">Nucleotide-binding</keyword>
<gene>
    <name evidence="2" type="ORF">STAS_01691</name>
</gene>
<feature type="compositionally biased region" description="Polar residues" evidence="1">
    <location>
        <begin position="10"/>
        <end position="30"/>
    </location>
</feature>
<keyword evidence="2" id="KW-0378">Hydrolase</keyword>
<proteinExistence type="predicted"/>
<keyword evidence="2" id="KW-0347">Helicase</keyword>
<protein>
    <submittedName>
        <fullName evidence="2">ATP-dependent DNA helicase PIF1</fullName>
    </submittedName>
</protein>
<dbReference type="GO" id="GO:0004386">
    <property type="term" value="F:helicase activity"/>
    <property type="evidence" value="ECO:0007669"/>
    <property type="project" value="UniProtKB-KW"/>
</dbReference>
<sequence>MAWADKHTEQNTCPVQTIGTSGNESTLTEETSAKRVKKNINVLPSVARMLHVDHRDNNPNPVDVLSLDLRLSDDQLQCFALVEIEKLLQANGKSLKNYNGHFAVHFLSSGSKSKEGV</sequence>
<reference evidence="3" key="1">
    <citation type="journal article" date="2019" name="Curr. Biol.">
        <title>Genome Sequence of Striga asiatica Provides Insight into the Evolution of Plant Parasitism.</title>
        <authorList>
            <person name="Yoshida S."/>
            <person name="Kim S."/>
            <person name="Wafula E.K."/>
            <person name="Tanskanen J."/>
            <person name="Kim Y.M."/>
            <person name="Honaas L."/>
            <person name="Yang Z."/>
            <person name="Spallek T."/>
            <person name="Conn C.E."/>
            <person name="Ichihashi Y."/>
            <person name="Cheong K."/>
            <person name="Cui S."/>
            <person name="Der J.P."/>
            <person name="Gundlach H."/>
            <person name="Jiao Y."/>
            <person name="Hori C."/>
            <person name="Ishida J.K."/>
            <person name="Kasahara H."/>
            <person name="Kiba T."/>
            <person name="Kim M.S."/>
            <person name="Koo N."/>
            <person name="Laohavisit A."/>
            <person name="Lee Y.H."/>
            <person name="Lumba S."/>
            <person name="McCourt P."/>
            <person name="Mortimer J.C."/>
            <person name="Mutuku J.M."/>
            <person name="Nomura T."/>
            <person name="Sasaki-Sekimoto Y."/>
            <person name="Seto Y."/>
            <person name="Wang Y."/>
            <person name="Wakatake T."/>
            <person name="Sakakibara H."/>
            <person name="Demura T."/>
            <person name="Yamaguchi S."/>
            <person name="Yoneyama K."/>
            <person name="Manabe R.I."/>
            <person name="Nelson D.C."/>
            <person name="Schulman A.H."/>
            <person name="Timko M.P."/>
            <person name="dePamphilis C.W."/>
            <person name="Choi D."/>
            <person name="Shirasu K."/>
        </authorList>
    </citation>
    <scope>NUCLEOTIDE SEQUENCE [LARGE SCALE GENOMIC DNA]</scope>
    <source>
        <strain evidence="3">cv. UVA1</strain>
    </source>
</reference>
<accession>A0A5A7P0J7</accession>
<dbReference type="EMBL" id="BKCP01000669">
    <property type="protein sequence ID" value="GER26071.1"/>
    <property type="molecule type" value="Genomic_DNA"/>
</dbReference>
<name>A0A5A7P0J7_STRAF</name>
<evidence type="ECO:0000313" key="3">
    <source>
        <dbReference type="Proteomes" id="UP000325081"/>
    </source>
</evidence>